<feature type="repeat" description="ANK" evidence="3">
    <location>
        <begin position="237"/>
        <end position="269"/>
    </location>
</feature>
<evidence type="ECO:0000256" key="1">
    <source>
        <dbReference type="ARBA" id="ARBA00022737"/>
    </source>
</evidence>
<feature type="repeat" description="ANK" evidence="3">
    <location>
        <begin position="167"/>
        <end position="199"/>
    </location>
</feature>
<evidence type="ECO:0000256" key="2">
    <source>
        <dbReference type="ARBA" id="ARBA00023043"/>
    </source>
</evidence>
<dbReference type="Proteomes" id="UP000778970">
    <property type="component" value="Unassembled WGS sequence"/>
</dbReference>
<dbReference type="Pfam" id="PF00023">
    <property type="entry name" value="Ank"/>
    <property type="match status" value="1"/>
</dbReference>
<dbReference type="EMBL" id="NRRE01000026">
    <property type="protein sequence ID" value="MBK1698134.1"/>
    <property type="molecule type" value="Genomic_DNA"/>
</dbReference>
<reference evidence="4" key="2">
    <citation type="journal article" date="2020" name="Microorganisms">
        <title>Osmotic Adaptation and Compatible Solute Biosynthesis of Phototrophic Bacteria as Revealed from Genome Analyses.</title>
        <authorList>
            <person name="Imhoff J.F."/>
            <person name="Rahn T."/>
            <person name="Kunzel S."/>
            <person name="Keller A."/>
            <person name="Neulinger S.C."/>
        </authorList>
    </citation>
    <scope>NUCLEOTIDE SEQUENCE</scope>
    <source>
        <strain evidence="4">DSM 9154</strain>
    </source>
</reference>
<dbReference type="PRINTS" id="PR01415">
    <property type="entry name" value="ANKYRIN"/>
</dbReference>
<dbReference type="Gene3D" id="1.25.40.20">
    <property type="entry name" value="Ankyrin repeat-containing domain"/>
    <property type="match status" value="4"/>
</dbReference>
<evidence type="ECO:0000313" key="5">
    <source>
        <dbReference type="Proteomes" id="UP000778970"/>
    </source>
</evidence>
<dbReference type="PROSITE" id="PS50088">
    <property type="entry name" value="ANK_REPEAT"/>
    <property type="match status" value="7"/>
</dbReference>
<keyword evidence="1" id="KW-0677">Repeat</keyword>
<dbReference type="InterPro" id="IPR036770">
    <property type="entry name" value="Ankyrin_rpt-contain_sf"/>
</dbReference>
<dbReference type="InterPro" id="IPR002110">
    <property type="entry name" value="Ankyrin_rpt"/>
</dbReference>
<feature type="repeat" description="ANK" evidence="3">
    <location>
        <begin position="338"/>
        <end position="370"/>
    </location>
</feature>
<dbReference type="SMART" id="SM00248">
    <property type="entry name" value="ANK"/>
    <property type="match status" value="9"/>
</dbReference>
<feature type="repeat" description="ANK" evidence="3">
    <location>
        <begin position="100"/>
        <end position="132"/>
    </location>
</feature>
<sequence>MIPDLFGEAVPNNMTSPAFLTSTATHPSARGPAPARRGLILLLITFLIALATPVLGDDSATSFEAQIDRDLIEAVAAGKPGRAAAALKAGASPNARVRPDGRTALMVAADHGHAKLASLLLKAGADVNGRSGDGWSALMQAAYGRHGDVARVLLDASAATDLREDKYGNTALLIATRRGADRTVVALLDHGADPNVQDHADGNTPLINAASAPFGLAASIADTLLQAGAAPDVAAHDGFTPLMAAARTGSLAMVDQLLAAEARVDRQNTSGETALMLAAASGQTAALDRLLEAGADPSIQNAKGNTAICLAIDSRARQSVDQLIATGEDEVLTTRCRDGLPPIARAAKLGDAQLVDRLLAAGVDPDQPGADGSTALMWAANRGAAGAVHRLLDAGASPTAQAKDGWTPQKAAQMLGDTEILRLLEQAN</sequence>
<evidence type="ECO:0000313" key="4">
    <source>
        <dbReference type="EMBL" id="MBK1698134.1"/>
    </source>
</evidence>
<keyword evidence="5" id="KW-1185">Reference proteome</keyword>
<organism evidence="4 5">
    <name type="scientific">Rhodovibrio salinarum</name>
    <dbReference type="NCBI Taxonomy" id="1087"/>
    <lineage>
        <taxon>Bacteria</taxon>
        <taxon>Pseudomonadati</taxon>
        <taxon>Pseudomonadota</taxon>
        <taxon>Alphaproteobacteria</taxon>
        <taxon>Rhodospirillales</taxon>
        <taxon>Rhodovibrionaceae</taxon>
        <taxon>Rhodovibrio</taxon>
    </lineage>
</organism>
<gene>
    <name evidence="4" type="ORF">CKO21_12880</name>
</gene>
<dbReference type="SUPFAM" id="SSF48403">
    <property type="entry name" value="Ankyrin repeat"/>
    <property type="match status" value="1"/>
</dbReference>
<feature type="repeat" description="ANK" evidence="3">
    <location>
        <begin position="270"/>
        <end position="302"/>
    </location>
</feature>
<dbReference type="Pfam" id="PF12796">
    <property type="entry name" value="Ank_2"/>
    <property type="match status" value="3"/>
</dbReference>
<keyword evidence="2 3" id="KW-0040">ANK repeat</keyword>
<reference evidence="4" key="1">
    <citation type="submission" date="2017-08" db="EMBL/GenBank/DDBJ databases">
        <authorList>
            <person name="Imhoff J.F."/>
            <person name="Rahn T."/>
            <person name="Kuenzel S."/>
            <person name="Neulinger S.C."/>
        </authorList>
    </citation>
    <scope>NUCLEOTIDE SEQUENCE</scope>
    <source>
        <strain evidence="4">DSM 9154</strain>
    </source>
</reference>
<dbReference type="PANTHER" id="PTHR24171">
    <property type="entry name" value="ANKYRIN REPEAT DOMAIN-CONTAINING PROTEIN 39-RELATED"/>
    <property type="match status" value="1"/>
</dbReference>
<evidence type="ECO:0000256" key="3">
    <source>
        <dbReference type="PROSITE-ProRule" id="PRU00023"/>
    </source>
</evidence>
<feature type="repeat" description="ANK" evidence="3">
    <location>
        <begin position="371"/>
        <end position="403"/>
    </location>
</feature>
<accession>A0A934QJM8</accession>
<comment type="caution">
    <text evidence="4">The sequence shown here is derived from an EMBL/GenBank/DDBJ whole genome shotgun (WGS) entry which is preliminary data.</text>
</comment>
<proteinExistence type="predicted"/>
<evidence type="ECO:0008006" key="6">
    <source>
        <dbReference type="Google" id="ProtNLM"/>
    </source>
</evidence>
<dbReference type="AlphaFoldDB" id="A0A934QJM8"/>
<dbReference type="PROSITE" id="PS50297">
    <property type="entry name" value="ANK_REP_REGION"/>
    <property type="match status" value="5"/>
</dbReference>
<feature type="repeat" description="ANK" evidence="3">
    <location>
        <begin position="133"/>
        <end position="165"/>
    </location>
</feature>
<protein>
    <recommendedName>
        <fullName evidence="6">Ankyrin repeat</fullName>
    </recommendedName>
</protein>
<name>A0A934QJM8_9PROT</name>